<organism evidence="3 4">
    <name type="scientific">Saponaria officinalis</name>
    <name type="common">Common soapwort</name>
    <name type="synonym">Lychnis saponaria</name>
    <dbReference type="NCBI Taxonomy" id="3572"/>
    <lineage>
        <taxon>Eukaryota</taxon>
        <taxon>Viridiplantae</taxon>
        <taxon>Streptophyta</taxon>
        <taxon>Embryophyta</taxon>
        <taxon>Tracheophyta</taxon>
        <taxon>Spermatophyta</taxon>
        <taxon>Magnoliopsida</taxon>
        <taxon>eudicotyledons</taxon>
        <taxon>Gunneridae</taxon>
        <taxon>Pentapetalae</taxon>
        <taxon>Caryophyllales</taxon>
        <taxon>Caryophyllaceae</taxon>
        <taxon>Caryophylleae</taxon>
        <taxon>Saponaria</taxon>
    </lineage>
</organism>
<dbReference type="SUPFAM" id="SSF53167">
    <property type="entry name" value="Purine and uridine phosphorylases"/>
    <property type="match status" value="1"/>
</dbReference>
<dbReference type="Pfam" id="PF01048">
    <property type="entry name" value="PNP_UDP_1"/>
    <property type="match status" value="1"/>
</dbReference>
<sequence>MAGMMKLLLAVVVGLLAMVPDTMQLSIDHPLHTVVERLNVNAGPFLGLVISSGRDEKILKNSTYYEPDTSIPFITIAGRRFNFGKLSGEPVIYVLAGEPLANVGVTVQILLDTFRIKGIINYGAAGTVSNQVFIADVVIPSQVAFTGVWGWEQKYGAEVTEPALKFGDYNLPEAGENSLGAIEFQNTKLYTPTSSKKSTFWFNVHSDWVQLASQTNFGDRPTVHVGGSYKIGSSDVYQSNVAFGTYLNKQLGVTAVDTASAAVVAASIANGVPHIVFKGASNRPGSDSDPRLSEVTAKNVLKTVAVFVSNLSPKTNANFY</sequence>
<dbReference type="EMBL" id="JBDFQZ010000012">
    <property type="protein sequence ID" value="KAK9672466.1"/>
    <property type="molecule type" value="Genomic_DNA"/>
</dbReference>
<dbReference type="Gene3D" id="3.40.50.1580">
    <property type="entry name" value="Nucleoside phosphorylase domain"/>
    <property type="match status" value="1"/>
</dbReference>
<dbReference type="InterPro" id="IPR000845">
    <property type="entry name" value="Nucleoside_phosphorylase_d"/>
</dbReference>
<comment type="caution">
    <text evidence="3">The sequence shown here is derived from an EMBL/GenBank/DDBJ whole genome shotgun (WGS) entry which is preliminary data.</text>
</comment>
<dbReference type="PANTHER" id="PTHR21234">
    <property type="entry name" value="PURINE NUCLEOSIDE PHOSPHORYLASE"/>
    <property type="match status" value="1"/>
</dbReference>
<feature type="chain" id="PRO_5043822322" description="Nucleoside phosphorylase domain-containing protein" evidence="1">
    <location>
        <begin position="25"/>
        <end position="320"/>
    </location>
</feature>
<dbReference type="InterPro" id="IPR035994">
    <property type="entry name" value="Nucleoside_phosphorylase_sf"/>
</dbReference>
<dbReference type="AlphaFoldDB" id="A0AAW1H8T8"/>
<evidence type="ECO:0000313" key="3">
    <source>
        <dbReference type="EMBL" id="KAK9672466.1"/>
    </source>
</evidence>
<evidence type="ECO:0000313" key="4">
    <source>
        <dbReference type="Proteomes" id="UP001443914"/>
    </source>
</evidence>
<dbReference type="GO" id="GO:0009116">
    <property type="term" value="P:nucleoside metabolic process"/>
    <property type="evidence" value="ECO:0007669"/>
    <property type="project" value="InterPro"/>
</dbReference>
<name>A0AAW1H8T8_SAPOF</name>
<dbReference type="GO" id="GO:0003824">
    <property type="term" value="F:catalytic activity"/>
    <property type="evidence" value="ECO:0007669"/>
    <property type="project" value="InterPro"/>
</dbReference>
<accession>A0AAW1H8T8</accession>
<keyword evidence="4" id="KW-1185">Reference proteome</keyword>
<dbReference type="PANTHER" id="PTHR21234:SF43">
    <property type="entry name" value="OS06G0112100 PROTEIN"/>
    <property type="match status" value="1"/>
</dbReference>
<feature type="signal peptide" evidence="1">
    <location>
        <begin position="1"/>
        <end position="24"/>
    </location>
</feature>
<reference evidence="3" key="1">
    <citation type="submission" date="2024-03" db="EMBL/GenBank/DDBJ databases">
        <title>WGS assembly of Saponaria officinalis var. Norfolk2.</title>
        <authorList>
            <person name="Jenkins J."/>
            <person name="Shu S."/>
            <person name="Grimwood J."/>
            <person name="Barry K."/>
            <person name="Goodstein D."/>
            <person name="Schmutz J."/>
            <person name="Leebens-Mack J."/>
            <person name="Osbourn A."/>
        </authorList>
    </citation>
    <scope>NUCLEOTIDE SEQUENCE [LARGE SCALE GENOMIC DNA]</scope>
    <source>
        <strain evidence="3">JIC</strain>
    </source>
</reference>
<feature type="domain" description="Nucleoside phosphorylase" evidence="2">
    <location>
        <begin position="47"/>
        <end position="301"/>
    </location>
</feature>
<dbReference type="Proteomes" id="UP001443914">
    <property type="component" value="Unassembled WGS sequence"/>
</dbReference>
<evidence type="ECO:0000256" key="1">
    <source>
        <dbReference type="SAM" id="SignalP"/>
    </source>
</evidence>
<keyword evidence="1" id="KW-0732">Signal</keyword>
<evidence type="ECO:0000259" key="2">
    <source>
        <dbReference type="Pfam" id="PF01048"/>
    </source>
</evidence>
<proteinExistence type="predicted"/>
<protein>
    <recommendedName>
        <fullName evidence="2">Nucleoside phosphorylase domain-containing protein</fullName>
    </recommendedName>
</protein>
<gene>
    <name evidence="3" type="ORF">RND81_12G102700</name>
</gene>